<sequence>MFTLVAFDRISTQNMFCMWDCDVNDIQMAMMDIRKYHRKSLLSRFVRMNRDAKVVFLL</sequence>
<evidence type="ECO:0000313" key="1">
    <source>
        <dbReference type="EMBL" id="KAG6943717.1"/>
    </source>
</evidence>
<evidence type="ECO:0000313" key="2">
    <source>
        <dbReference type="Proteomes" id="UP000709295"/>
    </source>
</evidence>
<dbReference type="Proteomes" id="UP000709295">
    <property type="component" value="Unassembled WGS sequence"/>
</dbReference>
<name>A0A8J5LVB3_9STRA</name>
<organism evidence="1 2">
    <name type="scientific">Phytophthora aleatoria</name>
    <dbReference type="NCBI Taxonomy" id="2496075"/>
    <lineage>
        <taxon>Eukaryota</taxon>
        <taxon>Sar</taxon>
        <taxon>Stramenopiles</taxon>
        <taxon>Oomycota</taxon>
        <taxon>Peronosporomycetes</taxon>
        <taxon>Peronosporales</taxon>
        <taxon>Peronosporaceae</taxon>
        <taxon>Phytophthora</taxon>
    </lineage>
</organism>
<accession>A0A8J5LVB3</accession>
<reference evidence="1" key="1">
    <citation type="submission" date="2021-01" db="EMBL/GenBank/DDBJ databases">
        <title>Phytophthora aleatoria, a newly-described species from Pinus radiata is distinct from Phytophthora cactorum isolates based on comparative genomics.</title>
        <authorList>
            <person name="Mcdougal R."/>
            <person name="Panda P."/>
            <person name="Williams N."/>
            <person name="Studholme D.J."/>
        </authorList>
    </citation>
    <scope>NUCLEOTIDE SEQUENCE</scope>
    <source>
        <strain evidence="1">NZFS 4037</strain>
    </source>
</reference>
<protein>
    <submittedName>
        <fullName evidence="1">Uncharacterized protein</fullName>
    </submittedName>
</protein>
<keyword evidence="2" id="KW-1185">Reference proteome</keyword>
<dbReference type="AlphaFoldDB" id="A0A8J5LVB3"/>
<dbReference type="EMBL" id="JAENGY010002605">
    <property type="protein sequence ID" value="KAG6943717.1"/>
    <property type="molecule type" value="Genomic_DNA"/>
</dbReference>
<proteinExistence type="predicted"/>
<comment type="caution">
    <text evidence="1">The sequence shown here is derived from an EMBL/GenBank/DDBJ whole genome shotgun (WGS) entry which is preliminary data.</text>
</comment>
<gene>
    <name evidence="1" type="ORF">JG688_00017465</name>
</gene>